<organism evidence="1 2">
    <name type="scientific">Parathielavia appendiculata</name>
    <dbReference type="NCBI Taxonomy" id="2587402"/>
    <lineage>
        <taxon>Eukaryota</taxon>
        <taxon>Fungi</taxon>
        <taxon>Dikarya</taxon>
        <taxon>Ascomycota</taxon>
        <taxon>Pezizomycotina</taxon>
        <taxon>Sordariomycetes</taxon>
        <taxon>Sordariomycetidae</taxon>
        <taxon>Sordariales</taxon>
        <taxon>Chaetomiaceae</taxon>
        <taxon>Parathielavia</taxon>
    </lineage>
</organism>
<dbReference type="RefSeq" id="XP_062642802.1">
    <property type="nucleotide sequence ID" value="XM_062793979.1"/>
</dbReference>
<reference evidence="1" key="2">
    <citation type="submission" date="2023-05" db="EMBL/GenBank/DDBJ databases">
        <authorList>
            <consortium name="Lawrence Berkeley National Laboratory"/>
            <person name="Steindorff A."/>
            <person name="Hensen N."/>
            <person name="Bonometti L."/>
            <person name="Westerberg I."/>
            <person name="Brannstrom I.O."/>
            <person name="Guillou S."/>
            <person name="Cros-Aarteil S."/>
            <person name="Calhoun S."/>
            <person name="Haridas S."/>
            <person name="Kuo A."/>
            <person name="Mondo S."/>
            <person name="Pangilinan J."/>
            <person name="Riley R."/>
            <person name="Labutti K."/>
            <person name="Andreopoulos B."/>
            <person name="Lipzen A."/>
            <person name="Chen C."/>
            <person name="Yanf M."/>
            <person name="Daum C."/>
            <person name="Ng V."/>
            <person name="Clum A."/>
            <person name="Ohm R."/>
            <person name="Martin F."/>
            <person name="Silar P."/>
            <person name="Natvig D."/>
            <person name="Lalanne C."/>
            <person name="Gautier V."/>
            <person name="Ament-Velasquez S.L."/>
            <person name="Kruys A."/>
            <person name="Hutchinson M.I."/>
            <person name="Powell A.J."/>
            <person name="Barry K."/>
            <person name="Miller A.N."/>
            <person name="Grigoriev I.V."/>
            <person name="Debuchy R."/>
            <person name="Gladieux P."/>
            <person name="Thoren M.H."/>
            <person name="Johannesson H."/>
        </authorList>
    </citation>
    <scope>NUCLEOTIDE SEQUENCE</scope>
    <source>
        <strain evidence="1">CBS 731.68</strain>
    </source>
</reference>
<dbReference type="AlphaFoldDB" id="A0AAN6TR10"/>
<reference evidence="1" key="1">
    <citation type="journal article" date="2023" name="Mol. Phylogenet. Evol.">
        <title>Genome-scale phylogeny and comparative genomics of the fungal order Sordariales.</title>
        <authorList>
            <person name="Hensen N."/>
            <person name="Bonometti L."/>
            <person name="Westerberg I."/>
            <person name="Brannstrom I.O."/>
            <person name="Guillou S."/>
            <person name="Cros-Aarteil S."/>
            <person name="Calhoun S."/>
            <person name="Haridas S."/>
            <person name="Kuo A."/>
            <person name="Mondo S."/>
            <person name="Pangilinan J."/>
            <person name="Riley R."/>
            <person name="LaButti K."/>
            <person name="Andreopoulos B."/>
            <person name="Lipzen A."/>
            <person name="Chen C."/>
            <person name="Yan M."/>
            <person name="Daum C."/>
            <person name="Ng V."/>
            <person name="Clum A."/>
            <person name="Steindorff A."/>
            <person name="Ohm R.A."/>
            <person name="Martin F."/>
            <person name="Silar P."/>
            <person name="Natvig D.O."/>
            <person name="Lalanne C."/>
            <person name="Gautier V."/>
            <person name="Ament-Velasquez S.L."/>
            <person name="Kruys A."/>
            <person name="Hutchinson M.I."/>
            <person name="Powell A.J."/>
            <person name="Barry K."/>
            <person name="Miller A.N."/>
            <person name="Grigoriev I.V."/>
            <person name="Debuchy R."/>
            <person name="Gladieux P."/>
            <person name="Hiltunen Thoren M."/>
            <person name="Johannesson H."/>
        </authorList>
    </citation>
    <scope>NUCLEOTIDE SEQUENCE</scope>
    <source>
        <strain evidence="1">CBS 731.68</strain>
    </source>
</reference>
<accession>A0AAN6TR10</accession>
<dbReference type="GeneID" id="87830748"/>
<evidence type="ECO:0000313" key="2">
    <source>
        <dbReference type="Proteomes" id="UP001302602"/>
    </source>
</evidence>
<sequence length="182" mass="19888">MTQARLETSPCGSSNWSDTSNACAWVNLKFVYMLSPKDGSRLAVTLETSRSHLPTQPVQWRKGKPPAWPDMVHGNPDQSHGVDVLNTACFSGVTGRVLRLVGQHRASPSPEGHLVLGDRRHPGDFGRLQPGRDGDECQDYDAGGQCIPYKGLNVDDTGNLYSSMVHNRLTNGEHFVTPSHSP</sequence>
<proteinExistence type="predicted"/>
<evidence type="ECO:0000313" key="1">
    <source>
        <dbReference type="EMBL" id="KAK4119029.1"/>
    </source>
</evidence>
<dbReference type="EMBL" id="MU853254">
    <property type="protein sequence ID" value="KAK4119029.1"/>
    <property type="molecule type" value="Genomic_DNA"/>
</dbReference>
<gene>
    <name evidence="1" type="ORF">N657DRAFT_650584</name>
</gene>
<name>A0AAN6TR10_9PEZI</name>
<protein>
    <submittedName>
        <fullName evidence="1">Uncharacterized protein</fullName>
    </submittedName>
</protein>
<keyword evidence="2" id="KW-1185">Reference proteome</keyword>
<comment type="caution">
    <text evidence="1">The sequence shown here is derived from an EMBL/GenBank/DDBJ whole genome shotgun (WGS) entry which is preliminary data.</text>
</comment>
<dbReference type="Proteomes" id="UP001302602">
    <property type="component" value="Unassembled WGS sequence"/>
</dbReference>